<keyword evidence="2" id="KW-1185">Reference proteome</keyword>
<sequence length="94" mass="11207">MKDHRISQKITEDFDVEAMLEAPFRKKLEDNTNKEGMEIKGGLTATEKKIRRHGRDRERYSSKQKNIQWQFGVNTSYPVLEVSRRFGYYVTEYT</sequence>
<accession>A0AAV6V7G9</accession>
<dbReference type="Proteomes" id="UP000827092">
    <property type="component" value="Unassembled WGS sequence"/>
</dbReference>
<gene>
    <name evidence="1" type="ORF">JTE90_015194</name>
</gene>
<proteinExistence type="predicted"/>
<evidence type="ECO:0000313" key="2">
    <source>
        <dbReference type="Proteomes" id="UP000827092"/>
    </source>
</evidence>
<reference evidence="1 2" key="1">
    <citation type="journal article" date="2022" name="Nat. Ecol. Evol.">
        <title>A masculinizing supergene underlies an exaggerated male reproductive morph in a spider.</title>
        <authorList>
            <person name="Hendrickx F."/>
            <person name="De Corte Z."/>
            <person name="Sonet G."/>
            <person name="Van Belleghem S.M."/>
            <person name="Kostlbacher S."/>
            <person name="Vangestel C."/>
        </authorList>
    </citation>
    <scope>NUCLEOTIDE SEQUENCE [LARGE SCALE GENOMIC DNA]</scope>
    <source>
        <strain evidence="1">W744_W776</strain>
    </source>
</reference>
<comment type="caution">
    <text evidence="1">The sequence shown here is derived from an EMBL/GenBank/DDBJ whole genome shotgun (WGS) entry which is preliminary data.</text>
</comment>
<dbReference type="AlphaFoldDB" id="A0AAV6V7G9"/>
<dbReference type="EMBL" id="JAFNEN010000138">
    <property type="protein sequence ID" value="KAG8192559.1"/>
    <property type="molecule type" value="Genomic_DNA"/>
</dbReference>
<organism evidence="1 2">
    <name type="scientific">Oedothorax gibbosus</name>
    <dbReference type="NCBI Taxonomy" id="931172"/>
    <lineage>
        <taxon>Eukaryota</taxon>
        <taxon>Metazoa</taxon>
        <taxon>Ecdysozoa</taxon>
        <taxon>Arthropoda</taxon>
        <taxon>Chelicerata</taxon>
        <taxon>Arachnida</taxon>
        <taxon>Araneae</taxon>
        <taxon>Araneomorphae</taxon>
        <taxon>Entelegynae</taxon>
        <taxon>Araneoidea</taxon>
        <taxon>Linyphiidae</taxon>
        <taxon>Erigoninae</taxon>
        <taxon>Oedothorax</taxon>
    </lineage>
</organism>
<protein>
    <submittedName>
        <fullName evidence="1">Uncharacterized protein</fullName>
    </submittedName>
</protein>
<name>A0AAV6V7G9_9ARAC</name>
<evidence type="ECO:0000313" key="1">
    <source>
        <dbReference type="EMBL" id="KAG8192559.1"/>
    </source>
</evidence>